<keyword evidence="6 8" id="KW-0472">Membrane</keyword>
<dbReference type="PANTHER" id="PTHR15301:SF3">
    <property type="entry name" value="PROTEIN NSG1-RELATED"/>
    <property type="match status" value="1"/>
</dbReference>
<proteinExistence type="inferred from homology"/>
<gene>
    <name evidence="9" type="ORF">QBC38DRAFT_367317</name>
</gene>
<keyword evidence="4" id="KW-0256">Endoplasmic reticulum</keyword>
<evidence type="ECO:0000256" key="1">
    <source>
        <dbReference type="ARBA" id="ARBA00004477"/>
    </source>
</evidence>
<dbReference type="GO" id="GO:0016126">
    <property type="term" value="P:sterol biosynthetic process"/>
    <property type="evidence" value="ECO:0007669"/>
    <property type="project" value="TreeGrafter"/>
</dbReference>
<evidence type="ECO:0000256" key="3">
    <source>
        <dbReference type="ARBA" id="ARBA00022692"/>
    </source>
</evidence>
<evidence type="ECO:0000256" key="4">
    <source>
        <dbReference type="ARBA" id="ARBA00022824"/>
    </source>
</evidence>
<feature type="transmembrane region" description="Helical" evidence="8">
    <location>
        <begin position="297"/>
        <end position="321"/>
    </location>
</feature>
<evidence type="ECO:0000256" key="5">
    <source>
        <dbReference type="ARBA" id="ARBA00022989"/>
    </source>
</evidence>
<dbReference type="InterPro" id="IPR036259">
    <property type="entry name" value="MFS_trans_sf"/>
</dbReference>
<keyword evidence="5 8" id="KW-1133">Transmembrane helix</keyword>
<feature type="compositionally biased region" description="Low complexity" evidence="7">
    <location>
        <begin position="16"/>
        <end position="27"/>
    </location>
</feature>
<evidence type="ECO:0000313" key="9">
    <source>
        <dbReference type="EMBL" id="KAK4226082.1"/>
    </source>
</evidence>
<reference evidence="9" key="1">
    <citation type="journal article" date="2023" name="Mol. Phylogenet. Evol.">
        <title>Genome-scale phylogeny and comparative genomics of the fungal order Sordariales.</title>
        <authorList>
            <person name="Hensen N."/>
            <person name="Bonometti L."/>
            <person name="Westerberg I."/>
            <person name="Brannstrom I.O."/>
            <person name="Guillou S."/>
            <person name="Cros-Aarteil S."/>
            <person name="Calhoun S."/>
            <person name="Haridas S."/>
            <person name="Kuo A."/>
            <person name="Mondo S."/>
            <person name="Pangilinan J."/>
            <person name="Riley R."/>
            <person name="LaButti K."/>
            <person name="Andreopoulos B."/>
            <person name="Lipzen A."/>
            <person name="Chen C."/>
            <person name="Yan M."/>
            <person name="Daum C."/>
            <person name="Ng V."/>
            <person name="Clum A."/>
            <person name="Steindorff A."/>
            <person name="Ohm R.A."/>
            <person name="Martin F."/>
            <person name="Silar P."/>
            <person name="Natvig D.O."/>
            <person name="Lalanne C."/>
            <person name="Gautier V."/>
            <person name="Ament-Velasquez S.L."/>
            <person name="Kruys A."/>
            <person name="Hutchinson M.I."/>
            <person name="Powell A.J."/>
            <person name="Barry K."/>
            <person name="Miller A.N."/>
            <person name="Grigoriev I.V."/>
            <person name="Debuchy R."/>
            <person name="Gladieux P."/>
            <person name="Hiltunen Thoren M."/>
            <person name="Johannesson H."/>
        </authorList>
    </citation>
    <scope>NUCLEOTIDE SEQUENCE</scope>
    <source>
        <strain evidence="9">CBS 990.96</strain>
    </source>
</reference>
<organism evidence="9 10">
    <name type="scientific">Podospora fimiseda</name>
    <dbReference type="NCBI Taxonomy" id="252190"/>
    <lineage>
        <taxon>Eukaryota</taxon>
        <taxon>Fungi</taxon>
        <taxon>Dikarya</taxon>
        <taxon>Ascomycota</taxon>
        <taxon>Pezizomycotina</taxon>
        <taxon>Sordariomycetes</taxon>
        <taxon>Sordariomycetidae</taxon>
        <taxon>Sordariales</taxon>
        <taxon>Podosporaceae</taxon>
        <taxon>Podospora</taxon>
    </lineage>
</organism>
<comment type="caution">
    <text evidence="9">The sequence shown here is derived from an EMBL/GenBank/DDBJ whole genome shotgun (WGS) entry which is preliminary data.</text>
</comment>
<dbReference type="InterPro" id="IPR025929">
    <property type="entry name" value="INSIG_fam"/>
</dbReference>
<comment type="subcellular location">
    <subcellularLocation>
        <location evidence="1">Endoplasmic reticulum membrane</location>
        <topology evidence="1">Multi-pass membrane protein</topology>
    </subcellularLocation>
</comment>
<evidence type="ECO:0000256" key="7">
    <source>
        <dbReference type="SAM" id="MobiDB-lite"/>
    </source>
</evidence>
<sequence>MDSPESASPPPPPPSSDSKPWPEILRPIPRRPFRLNFSSPTPPQDGDDSNSRPPSAIPTPSITASDLRFLDIHNPSPLNRPSSSSISRAASLLNLTSSTLLGIYSPTLTPGIKGGGSDFPPQTPLPIPEEDPFDEEDIDQDDTTYQIIKARRESFTRPVSHYQSKQTSALESSDSLQSLILRSALLFLLGTGHGILVTHLPSSSSTPTTTSLPTLLFWGLSALTLGLLLPRLDRYFYHSSPSQNTDWPLLIRSVGAFIGIIFAIRRLPWTSTLQVSLTLALANPFLWYVIDRSFPGFLLSSAVGIGGGFMMLGSGLGQGVMPAPFFEGKGAAEEEEMVGRTVWMLSCLFCSCVCFGNIGRRLALGGGGSGDGKEITGGRGRWGSAI</sequence>
<evidence type="ECO:0000256" key="2">
    <source>
        <dbReference type="ARBA" id="ARBA00007475"/>
    </source>
</evidence>
<comment type="similarity">
    <text evidence="2">Belongs to the INSIG family.</text>
</comment>
<dbReference type="Pfam" id="PF07281">
    <property type="entry name" value="INSIG"/>
    <property type="match status" value="1"/>
</dbReference>
<evidence type="ECO:0000256" key="6">
    <source>
        <dbReference type="ARBA" id="ARBA00023136"/>
    </source>
</evidence>
<name>A0AAN7GW57_9PEZI</name>
<feature type="transmembrane region" description="Helical" evidence="8">
    <location>
        <begin position="179"/>
        <end position="200"/>
    </location>
</feature>
<dbReference type="Proteomes" id="UP001301958">
    <property type="component" value="Unassembled WGS sequence"/>
</dbReference>
<protein>
    <submittedName>
        <fullName evidence="9">Insulin-induced protein-domain-containing protein</fullName>
    </submittedName>
</protein>
<accession>A0AAN7GW57</accession>
<keyword evidence="10" id="KW-1185">Reference proteome</keyword>
<feature type="transmembrane region" description="Helical" evidence="8">
    <location>
        <begin position="273"/>
        <end position="290"/>
    </location>
</feature>
<feature type="region of interest" description="Disordered" evidence="7">
    <location>
        <begin position="367"/>
        <end position="386"/>
    </location>
</feature>
<evidence type="ECO:0000256" key="8">
    <source>
        <dbReference type="SAM" id="Phobius"/>
    </source>
</evidence>
<dbReference type="AlphaFoldDB" id="A0AAN7GW57"/>
<reference evidence="9" key="2">
    <citation type="submission" date="2023-05" db="EMBL/GenBank/DDBJ databases">
        <authorList>
            <consortium name="Lawrence Berkeley National Laboratory"/>
            <person name="Steindorff A."/>
            <person name="Hensen N."/>
            <person name="Bonometti L."/>
            <person name="Westerberg I."/>
            <person name="Brannstrom I.O."/>
            <person name="Guillou S."/>
            <person name="Cros-Aarteil S."/>
            <person name="Calhoun S."/>
            <person name="Haridas S."/>
            <person name="Kuo A."/>
            <person name="Mondo S."/>
            <person name="Pangilinan J."/>
            <person name="Riley R."/>
            <person name="Labutti K."/>
            <person name="Andreopoulos B."/>
            <person name="Lipzen A."/>
            <person name="Chen C."/>
            <person name="Yanf M."/>
            <person name="Daum C."/>
            <person name="Ng V."/>
            <person name="Clum A."/>
            <person name="Ohm R."/>
            <person name="Martin F."/>
            <person name="Silar P."/>
            <person name="Natvig D."/>
            <person name="Lalanne C."/>
            <person name="Gautier V."/>
            <person name="Ament-Velasquez S.L."/>
            <person name="Kruys A."/>
            <person name="Hutchinson M.I."/>
            <person name="Powell A.J."/>
            <person name="Barry K."/>
            <person name="Miller A.N."/>
            <person name="Grigoriev I.V."/>
            <person name="Debuchy R."/>
            <person name="Gladieux P."/>
            <person name="Thoren M.H."/>
            <person name="Johannesson H."/>
        </authorList>
    </citation>
    <scope>NUCLEOTIDE SEQUENCE</scope>
    <source>
        <strain evidence="9">CBS 990.96</strain>
    </source>
</reference>
<feature type="transmembrane region" description="Helical" evidence="8">
    <location>
        <begin position="341"/>
        <end position="359"/>
    </location>
</feature>
<evidence type="ECO:0000313" key="10">
    <source>
        <dbReference type="Proteomes" id="UP001301958"/>
    </source>
</evidence>
<feature type="region of interest" description="Disordered" evidence="7">
    <location>
        <begin position="1"/>
        <end position="64"/>
    </location>
</feature>
<dbReference type="EMBL" id="MU865354">
    <property type="protein sequence ID" value="KAK4226082.1"/>
    <property type="molecule type" value="Genomic_DNA"/>
</dbReference>
<dbReference type="PANTHER" id="PTHR15301">
    <property type="entry name" value="INSULIN-INDUCED GENE 1"/>
    <property type="match status" value="1"/>
</dbReference>
<keyword evidence="3 8" id="KW-0812">Transmembrane</keyword>
<feature type="transmembrane region" description="Helical" evidence="8">
    <location>
        <begin position="249"/>
        <end position="267"/>
    </location>
</feature>
<dbReference type="GO" id="GO:0005789">
    <property type="term" value="C:endoplasmic reticulum membrane"/>
    <property type="evidence" value="ECO:0007669"/>
    <property type="project" value="UniProtKB-SubCell"/>
</dbReference>
<feature type="transmembrane region" description="Helical" evidence="8">
    <location>
        <begin position="212"/>
        <end position="229"/>
    </location>
</feature>
<feature type="compositionally biased region" description="Gly residues" evidence="7">
    <location>
        <begin position="377"/>
        <end position="386"/>
    </location>
</feature>
<dbReference type="SUPFAM" id="SSF103473">
    <property type="entry name" value="MFS general substrate transporter"/>
    <property type="match status" value="1"/>
</dbReference>